<evidence type="ECO:0000256" key="1">
    <source>
        <dbReference type="SAM" id="SignalP"/>
    </source>
</evidence>
<accession>A0A0E9WRM4</accession>
<feature type="signal peptide" evidence="1">
    <location>
        <begin position="1"/>
        <end position="28"/>
    </location>
</feature>
<proteinExistence type="predicted"/>
<protein>
    <submittedName>
        <fullName evidence="2">Uncharacterized protein</fullName>
    </submittedName>
</protein>
<evidence type="ECO:0000313" key="2">
    <source>
        <dbReference type="EMBL" id="JAH93074.1"/>
    </source>
</evidence>
<dbReference type="AlphaFoldDB" id="A0A0E9WRM4"/>
<feature type="chain" id="PRO_5002434959" evidence="1">
    <location>
        <begin position="29"/>
        <end position="47"/>
    </location>
</feature>
<organism evidence="2">
    <name type="scientific">Anguilla anguilla</name>
    <name type="common">European freshwater eel</name>
    <name type="synonym">Muraena anguilla</name>
    <dbReference type="NCBI Taxonomy" id="7936"/>
    <lineage>
        <taxon>Eukaryota</taxon>
        <taxon>Metazoa</taxon>
        <taxon>Chordata</taxon>
        <taxon>Craniata</taxon>
        <taxon>Vertebrata</taxon>
        <taxon>Euteleostomi</taxon>
        <taxon>Actinopterygii</taxon>
        <taxon>Neopterygii</taxon>
        <taxon>Teleostei</taxon>
        <taxon>Anguilliformes</taxon>
        <taxon>Anguillidae</taxon>
        <taxon>Anguilla</taxon>
    </lineage>
</organism>
<sequence length="47" mass="5257">MCIFIGNFASTHLILLTHILVITHHCFSSMDVHPSPNITPNLTEVQI</sequence>
<reference evidence="2" key="2">
    <citation type="journal article" date="2015" name="Fish Shellfish Immunol.">
        <title>Early steps in the European eel (Anguilla anguilla)-Vibrio vulnificus interaction in the gills: Role of the RtxA13 toxin.</title>
        <authorList>
            <person name="Callol A."/>
            <person name="Pajuelo D."/>
            <person name="Ebbesson L."/>
            <person name="Teles M."/>
            <person name="MacKenzie S."/>
            <person name="Amaro C."/>
        </authorList>
    </citation>
    <scope>NUCLEOTIDE SEQUENCE</scope>
</reference>
<keyword evidence="1" id="KW-0732">Signal</keyword>
<name>A0A0E9WRM4_ANGAN</name>
<reference evidence="2" key="1">
    <citation type="submission" date="2014-11" db="EMBL/GenBank/DDBJ databases">
        <authorList>
            <person name="Amaro Gonzalez C."/>
        </authorList>
    </citation>
    <scope>NUCLEOTIDE SEQUENCE</scope>
</reference>
<dbReference type="EMBL" id="GBXM01015503">
    <property type="protein sequence ID" value="JAH93074.1"/>
    <property type="molecule type" value="Transcribed_RNA"/>
</dbReference>